<dbReference type="InterPro" id="IPR011050">
    <property type="entry name" value="Pectin_lyase_fold/virulence"/>
</dbReference>
<feature type="signal peptide" evidence="1">
    <location>
        <begin position="1"/>
        <end position="33"/>
    </location>
</feature>
<evidence type="ECO:0000256" key="1">
    <source>
        <dbReference type="SAM" id="SignalP"/>
    </source>
</evidence>
<proteinExistence type="predicted"/>
<organism evidence="2 3">
    <name type="scientific">Pseudoduganella lutea</name>
    <dbReference type="NCBI Taxonomy" id="321985"/>
    <lineage>
        <taxon>Bacteria</taxon>
        <taxon>Pseudomonadati</taxon>
        <taxon>Pseudomonadota</taxon>
        <taxon>Betaproteobacteria</taxon>
        <taxon>Burkholderiales</taxon>
        <taxon>Oxalobacteraceae</taxon>
        <taxon>Telluria group</taxon>
        <taxon>Pseudoduganella</taxon>
    </lineage>
</organism>
<keyword evidence="1" id="KW-0732">Signal</keyword>
<evidence type="ECO:0000313" key="2">
    <source>
        <dbReference type="EMBL" id="QBE66785.1"/>
    </source>
</evidence>
<name>A0A4P6L602_9BURK</name>
<dbReference type="KEGG" id="plue:EWM63_30615"/>
<accession>A0A4P6L602</accession>
<dbReference type="SUPFAM" id="SSF51126">
    <property type="entry name" value="Pectin lyase-like"/>
    <property type="match status" value="1"/>
</dbReference>
<keyword evidence="3" id="KW-1185">Reference proteome</keyword>
<dbReference type="InterPro" id="IPR012334">
    <property type="entry name" value="Pectin_lyas_fold"/>
</dbReference>
<dbReference type="AlphaFoldDB" id="A0A4P6L602"/>
<dbReference type="EMBL" id="CP035913">
    <property type="protein sequence ID" value="QBE66785.1"/>
    <property type="molecule type" value="Genomic_DNA"/>
</dbReference>
<gene>
    <name evidence="2" type="ORF">EWM63_30615</name>
</gene>
<feature type="chain" id="PRO_5020433510" evidence="1">
    <location>
        <begin position="34"/>
        <end position="605"/>
    </location>
</feature>
<dbReference type="Gene3D" id="2.160.20.10">
    <property type="entry name" value="Single-stranded right-handed beta-helix, Pectin lyase-like"/>
    <property type="match status" value="1"/>
</dbReference>
<protein>
    <submittedName>
        <fullName evidence="2">Coagulation factor 5/8 type domain-containing protein</fullName>
    </submittedName>
</protein>
<dbReference type="Proteomes" id="UP000290637">
    <property type="component" value="Chromosome"/>
</dbReference>
<evidence type="ECO:0000313" key="3">
    <source>
        <dbReference type="Proteomes" id="UP000290637"/>
    </source>
</evidence>
<dbReference type="OrthoDB" id="2479530at2"/>
<sequence length="605" mass="63540">MGMEIIKAIFATRWTARLAAIAVMAGAGLPAGAAAPDFGPNVLVFDPATPSATIAAKLDAIAGEAEFGSGRHAVLFKPGTYTVDAQVGYYTSVAGLGRHPGDVVVNGGLRVEGRIDWSAGTDSALINFWRSVENLSIVPTGGTTRWAVSQASPMRRVHIRGGVELMPAWWGYSSGGFIANSRIDGQVQSGSQQQWYTRDSAIGSWAGSVWNMVFSGVAGAPAQTYPAPPVTTLETTPRSRDRPFLYIDGDGEYHVFKPDVRQRASGPSWGLDAATQAEAGVSIPLSRFLIARPATPTADINRALADGRHVLFTPGVYQLDDTLAVQRPDTVLLGLGMATLVPAPGKAAIVTGDHAGIAIGALIVDAAPGGSPVLMRIGAPRGTGPRPDVPVSKGAQRNPALLSDVFFRIGGAIAGTAEVSLEVNSDNVIIDHLWAWRADHGAGAQWSVNRADTGLVVNGDHVTGLGLFVEHYQKRQLVWNGNHGQTIFYQSELPYDPPAQAEWMDGAVNGYASYHVGAGVKRHSAIGLGVYSFFNAGQPIIETSAIRVPDTAGVTIEHAVAVFLSGSGGISHVVNEQGAAADASSYISYLNRYTGSRAAGRHPVD</sequence>
<dbReference type="CDD" id="cd23669">
    <property type="entry name" value="GH55_SacteLam55A-like"/>
    <property type="match status" value="1"/>
</dbReference>
<reference evidence="2 3" key="1">
    <citation type="submission" date="2019-02" db="EMBL/GenBank/DDBJ databases">
        <title>Draft Genome Sequences of Six Type Strains of the Genus Massilia.</title>
        <authorList>
            <person name="Miess H."/>
            <person name="Frediansyhah A."/>
            <person name="Gross H."/>
        </authorList>
    </citation>
    <scope>NUCLEOTIDE SEQUENCE [LARGE SCALE GENOMIC DNA]</scope>
    <source>
        <strain evidence="2 3">DSM 17473</strain>
    </source>
</reference>
<dbReference type="InterPro" id="IPR059186">
    <property type="entry name" value="SACTE_4363"/>
</dbReference>